<dbReference type="Proteomes" id="UP000192380">
    <property type="component" value="Chromosome"/>
</dbReference>
<organism evidence="1 2">
    <name type="scientific">Pantoea stewartii subsp. stewartii DC283</name>
    <dbReference type="NCBI Taxonomy" id="660596"/>
    <lineage>
        <taxon>Bacteria</taxon>
        <taxon>Pseudomonadati</taxon>
        <taxon>Pseudomonadota</taxon>
        <taxon>Gammaproteobacteria</taxon>
        <taxon>Enterobacterales</taxon>
        <taxon>Erwiniaceae</taxon>
        <taxon>Pantoea</taxon>
    </lineage>
</organism>
<name>A0ABN4Z5F3_PANSE</name>
<evidence type="ECO:0000313" key="2">
    <source>
        <dbReference type="Proteomes" id="UP000192380"/>
    </source>
</evidence>
<dbReference type="EMBL" id="CP017581">
    <property type="protein sequence ID" value="ARF49848.1"/>
    <property type="molecule type" value="Genomic_DNA"/>
</dbReference>
<protein>
    <recommendedName>
        <fullName evidence="3">Bacteriophage protein</fullName>
    </recommendedName>
</protein>
<gene>
    <name evidence="1" type="ORF">DSJ_11155</name>
</gene>
<reference evidence="1 2" key="1">
    <citation type="submission" date="2016-10" db="EMBL/GenBank/DDBJ databases">
        <title>Complete Genome Assembly of Pantoea stewartii subsp. stewartii DC283, a Corn Pathogen.</title>
        <authorList>
            <person name="Duong D.A."/>
            <person name="Stevens A.M."/>
            <person name="Jensen R.V."/>
        </authorList>
    </citation>
    <scope>NUCLEOTIDE SEQUENCE [LARGE SCALE GENOMIC DNA]</scope>
    <source>
        <strain evidence="1 2">DC283</strain>
    </source>
</reference>
<accession>A0ABN4Z5F3</accession>
<evidence type="ECO:0000313" key="1">
    <source>
        <dbReference type="EMBL" id="ARF49848.1"/>
    </source>
</evidence>
<proteinExistence type="predicted"/>
<keyword evidence="2" id="KW-1185">Reference proteome</keyword>
<dbReference type="RefSeq" id="WP_044242141.1">
    <property type="nucleotide sequence ID" value="NZ_AHIE01000018.1"/>
</dbReference>
<evidence type="ECO:0008006" key="3">
    <source>
        <dbReference type="Google" id="ProtNLM"/>
    </source>
</evidence>
<sequence>MEVPVEKIIPSYPFVQYRDDPNIVAFFEAYNDMAQEYLDELNSLNLPYWPSASLSGKLLDWVVEGIYGETRPLLQVSQDAISKGAYNTIDYNRIPYAGMKNYIPGATTYVVDDYFKRILTWNFYKGDGVQFSIDWLKRRVARFLRGPNGIDPPVTDTFDISVVPNNGVFAILLPDSSDNVAQFLKEAIEQGIVKLPFIYSFTVDFNN</sequence>